<dbReference type="PANTHER" id="PTHR11645:SF0">
    <property type="entry name" value="PYRROLINE-5-CARBOXYLATE REDUCTASE 3"/>
    <property type="match status" value="1"/>
</dbReference>
<evidence type="ECO:0000313" key="8">
    <source>
        <dbReference type="EMBL" id="USP79351.1"/>
    </source>
</evidence>
<feature type="domain" description="Pyrroline-5-carboxylate reductase catalytic N-terminal" evidence="6">
    <location>
        <begin position="9"/>
        <end position="120"/>
    </location>
</feature>
<dbReference type="Gene3D" id="3.40.50.720">
    <property type="entry name" value="NAD(P)-binding Rossmann-like Domain"/>
    <property type="match status" value="1"/>
</dbReference>
<dbReference type="InterPro" id="IPR008927">
    <property type="entry name" value="6-PGluconate_DH-like_C_sf"/>
</dbReference>
<dbReference type="HAMAP" id="MF_01925">
    <property type="entry name" value="P5C_reductase"/>
    <property type="match status" value="1"/>
</dbReference>
<dbReference type="EC" id="1.5.1.2" evidence="5"/>
<evidence type="ECO:0000256" key="2">
    <source>
        <dbReference type="ARBA" id="ARBA00022857"/>
    </source>
</evidence>
<feature type="binding site" evidence="4">
    <location>
        <begin position="12"/>
        <end position="17"/>
    </location>
    <ligand>
        <name>NADP(+)</name>
        <dbReference type="ChEBI" id="CHEBI:58349"/>
    </ligand>
</feature>
<protein>
    <recommendedName>
        <fullName evidence="5">Pyrroline-5-carboxylate reductase</fullName>
        <ecNumber evidence="5">1.5.1.2</ecNumber>
    </recommendedName>
</protein>
<dbReference type="SUPFAM" id="SSF48179">
    <property type="entry name" value="6-phosphogluconate dehydrogenase C-terminal domain-like"/>
    <property type="match status" value="1"/>
</dbReference>
<keyword evidence="2 4" id="KW-0521">NADP</keyword>
<dbReference type="PANTHER" id="PTHR11645">
    <property type="entry name" value="PYRROLINE-5-CARBOXYLATE REDUCTASE"/>
    <property type="match status" value="1"/>
</dbReference>
<evidence type="ECO:0000259" key="7">
    <source>
        <dbReference type="Pfam" id="PF14748"/>
    </source>
</evidence>
<evidence type="ECO:0000313" key="9">
    <source>
        <dbReference type="Proteomes" id="UP001056012"/>
    </source>
</evidence>
<dbReference type="Pfam" id="PF14748">
    <property type="entry name" value="P5CR_dimer"/>
    <property type="match status" value="1"/>
</dbReference>
<accession>A0A9Q8ZBV2</accession>
<dbReference type="SUPFAM" id="SSF51735">
    <property type="entry name" value="NAD(P)-binding Rossmann-fold domains"/>
    <property type="match status" value="1"/>
</dbReference>
<dbReference type="InterPro" id="IPR036291">
    <property type="entry name" value="NAD(P)-bd_dom_sf"/>
</dbReference>
<dbReference type="InterPro" id="IPR029036">
    <property type="entry name" value="P5CR_dimer"/>
</dbReference>
<reference evidence="8" key="1">
    <citation type="submission" date="2021-12" db="EMBL/GenBank/DDBJ databases">
        <title>Curvularia clavata genome.</title>
        <authorList>
            <person name="Cao Y."/>
        </authorList>
    </citation>
    <scope>NUCLEOTIDE SEQUENCE</scope>
    <source>
        <strain evidence="8">Yc1106</strain>
    </source>
</reference>
<proteinExistence type="inferred from homology"/>
<dbReference type="GO" id="GO:0004735">
    <property type="term" value="F:pyrroline-5-carboxylate reductase activity"/>
    <property type="evidence" value="ECO:0007669"/>
    <property type="project" value="UniProtKB-EC"/>
</dbReference>
<comment type="similarity">
    <text evidence="1 5">Belongs to the pyrroline-5-carboxylate reductase family.</text>
</comment>
<organism evidence="8 9">
    <name type="scientific">Curvularia clavata</name>
    <dbReference type="NCBI Taxonomy" id="95742"/>
    <lineage>
        <taxon>Eukaryota</taxon>
        <taxon>Fungi</taxon>
        <taxon>Dikarya</taxon>
        <taxon>Ascomycota</taxon>
        <taxon>Pezizomycotina</taxon>
        <taxon>Dothideomycetes</taxon>
        <taxon>Pleosporomycetidae</taxon>
        <taxon>Pleosporales</taxon>
        <taxon>Pleosporineae</taxon>
        <taxon>Pleosporaceae</taxon>
        <taxon>Curvularia</taxon>
    </lineage>
</organism>
<keyword evidence="5" id="KW-0028">Amino-acid biosynthesis</keyword>
<dbReference type="InterPro" id="IPR028939">
    <property type="entry name" value="P5C_Rdtase_cat_N"/>
</dbReference>
<evidence type="ECO:0000256" key="1">
    <source>
        <dbReference type="ARBA" id="ARBA00005525"/>
    </source>
</evidence>
<dbReference type="InterPro" id="IPR000304">
    <property type="entry name" value="Pyrroline-COOH_reductase"/>
</dbReference>
<evidence type="ECO:0000256" key="4">
    <source>
        <dbReference type="PIRSR" id="PIRSR000193-1"/>
    </source>
</evidence>
<dbReference type="AlphaFoldDB" id="A0A9Q8ZBV2"/>
<keyword evidence="9" id="KW-1185">Reference proteome</keyword>
<name>A0A9Q8ZBV2_CURCL</name>
<dbReference type="VEuPathDB" id="FungiDB:yc1106_06625"/>
<evidence type="ECO:0000259" key="6">
    <source>
        <dbReference type="Pfam" id="PF03807"/>
    </source>
</evidence>
<evidence type="ECO:0000256" key="3">
    <source>
        <dbReference type="ARBA" id="ARBA00023002"/>
    </source>
</evidence>
<gene>
    <name evidence="8" type="ORF">yc1106_06625</name>
</gene>
<dbReference type="Proteomes" id="UP001056012">
    <property type="component" value="Chromosome 4"/>
</dbReference>
<dbReference type="InterPro" id="IPR053790">
    <property type="entry name" value="P5CR-like_CS"/>
</dbReference>
<sequence length="295" mass="31181">MTKRESNTLAVLGCGALGTAILSGILASMADKTADDSGRLFTNFTACVRRKETGAAVSDKISSHANAHKVEILNKENLRGVKQADAVLLACQTHLYKALFDEPGMREALKKKLIISVLAGVTTAQLEAALGNGEDYFVIRAMPNIACFVRDSATVIEKPQRTFPEALLHVTDTVFKAVGSVFYIQPSAYDICTALCGSSPAFLAVFIDSMVDGAVAMGLSHKDAVDMAACTMRGAASLMLESGNPWTIRHQVASPGGSTMQGLLALEQGNVRSIISNALMVAAKEAKKLGSKENA</sequence>
<feature type="domain" description="Pyrroline-5-carboxylate reductase dimerisation" evidence="7">
    <location>
        <begin position="188"/>
        <end position="289"/>
    </location>
</feature>
<feature type="binding site" evidence="4">
    <location>
        <position position="77"/>
    </location>
    <ligand>
        <name>NADPH</name>
        <dbReference type="ChEBI" id="CHEBI:57783"/>
    </ligand>
</feature>
<dbReference type="EMBL" id="CP089277">
    <property type="protein sequence ID" value="USP79351.1"/>
    <property type="molecule type" value="Genomic_DNA"/>
</dbReference>
<dbReference type="GO" id="GO:0055129">
    <property type="term" value="P:L-proline biosynthetic process"/>
    <property type="evidence" value="ECO:0007669"/>
    <property type="project" value="TreeGrafter"/>
</dbReference>
<comment type="pathway">
    <text evidence="5">Amino-acid biosynthesis; L-proline biosynthesis; L-proline from L-glutamate 5-semialdehyde: step 1/1.</text>
</comment>
<dbReference type="PROSITE" id="PS00521">
    <property type="entry name" value="P5CR"/>
    <property type="match status" value="1"/>
</dbReference>
<keyword evidence="5" id="KW-0641">Proline biosynthesis</keyword>
<dbReference type="Pfam" id="PF03807">
    <property type="entry name" value="F420_oxidored"/>
    <property type="match status" value="1"/>
</dbReference>
<keyword evidence="3 5" id="KW-0560">Oxidoreductase</keyword>
<dbReference type="NCBIfam" id="TIGR00112">
    <property type="entry name" value="proC"/>
    <property type="match status" value="1"/>
</dbReference>
<dbReference type="OrthoDB" id="10263291at2759"/>
<dbReference type="FunFam" id="1.10.3730.10:FF:000001">
    <property type="entry name" value="Pyrroline-5-carboxylate reductase"/>
    <property type="match status" value="1"/>
</dbReference>
<evidence type="ECO:0000256" key="5">
    <source>
        <dbReference type="RuleBase" id="RU003903"/>
    </source>
</evidence>
<dbReference type="PIRSF" id="PIRSF000193">
    <property type="entry name" value="Pyrrol-5-carb_rd"/>
    <property type="match status" value="1"/>
</dbReference>
<dbReference type="Gene3D" id="1.10.3730.10">
    <property type="entry name" value="ProC C-terminal domain-like"/>
    <property type="match status" value="1"/>
</dbReference>
<comment type="catalytic activity">
    <reaction evidence="5">
        <text>L-proline + NADP(+) = (S)-1-pyrroline-5-carboxylate + NADPH + 2 H(+)</text>
        <dbReference type="Rhea" id="RHEA:14109"/>
        <dbReference type="ChEBI" id="CHEBI:15378"/>
        <dbReference type="ChEBI" id="CHEBI:17388"/>
        <dbReference type="ChEBI" id="CHEBI:57783"/>
        <dbReference type="ChEBI" id="CHEBI:58349"/>
        <dbReference type="ChEBI" id="CHEBI:60039"/>
        <dbReference type="EC" id="1.5.1.2"/>
    </reaction>
</comment>